<organism evidence="4 5">
    <name type="scientific">Candidatus Aeolococcus gillhamiae</name>
    <dbReference type="NCBI Taxonomy" id="3127015"/>
    <lineage>
        <taxon>Bacteria</taxon>
        <taxon>Bacillati</taxon>
        <taxon>Candidatus Dormiibacterota</taxon>
        <taxon>Candidatus Dormibacteria</taxon>
        <taxon>Candidatus Aeolococcales</taxon>
        <taxon>Candidatus Aeolococcaceae</taxon>
        <taxon>Candidatus Aeolococcus</taxon>
    </lineage>
</organism>
<gene>
    <name evidence="4" type="ORF">JF886_00935</name>
</gene>
<keyword evidence="1" id="KW-0812">Transmembrane</keyword>
<keyword evidence="1" id="KW-1133">Transmembrane helix</keyword>
<name>A0A934N2A0_9BACT</name>
<sequence length="275" mass="27320">MRLLKVLPVVAMCALVATAGGVDSAAAAEQSLVRVAYVSPDATAADVYIDAVRTLSNVSYKTVSAYIAVTVGAHTVAVRPAGSASTTAPWAQVSQAFSAGAYYTVAIGGRFGQLQATAFQDQFAAPSGGQAVARFIHMAPDVPAVDVVVKGGPILFSNISFLQASAYKSLPSGTYDLQLVATGTTQVLFTAPSVVVASDTIHSETGIGGVGAPVELLQIADASSARAPVGGANTGGGGLAPRPSAPGGLAAAGLIAAALLLLVVTAIRRSSGHAS</sequence>
<evidence type="ECO:0000259" key="3">
    <source>
        <dbReference type="Pfam" id="PF14344"/>
    </source>
</evidence>
<dbReference type="EMBL" id="JAEKNS010000015">
    <property type="protein sequence ID" value="MBJ7593421.1"/>
    <property type="molecule type" value="Genomic_DNA"/>
</dbReference>
<feature type="signal peptide" evidence="2">
    <location>
        <begin position="1"/>
        <end position="19"/>
    </location>
</feature>
<evidence type="ECO:0000256" key="2">
    <source>
        <dbReference type="SAM" id="SignalP"/>
    </source>
</evidence>
<accession>A0A934N2A0</accession>
<evidence type="ECO:0000313" key="4">
    <source>
        <dbReference type="EMBL" id="MBJ7593421.1"/>
    </source>
</evidence>
<evidence type="ECO:0000256" key="1">
    <source>
        <dbReference type="SAM" id="Phobius"/>
    </source>
</evidence>
<keyword evidence="2" id="KW-0732">Signal</keyword>
<proteinExistence type="predicted"/>
<keyword evidence="1" id="KW-0472">Membrane</keyword>
<feature type="domain" description="DUF4397" evidence="3">
    <location>
        <begin position="31"/>
        <end position="147"/>
    </location>
</feature>
<dbReference type="AlphaFoldDB" id="A0A934N2A0"/>
<protein>
    <submittedName>
        <fullName evidence="4">DUF4397 domain-containing protein</fullName>
    </submittedName>
</protein>
<dbReference type="RefSeq" id="WP_337308682.1">
    <property type="nucleotide sequence ID" value="NZ_JAEKNS010000015.1"/>
</dbReference>
<feature type="transmembrane region" description="Helical" evidence="1">
    <location>
        <begin position="249"/>
        <end position="267"/>
    </location>
</feature>
<evidence type="ECO:0000313" key="5">
    <source>
        <dbReference type="Proteomes" id="UP000606991"/>
    </source>
</evidence>
<feature type="chain" id="PRO_5037412478" evidence="2">
    <location>
        <begin position="20"/>
        <end position="275"/>
    </location>
</feature>
<comment type="caution">
    <text evidence="4">The sequence shown here is derived from an EMBL/GenBank/DDBJ whole genome shotgun (WGS) entry which is preliminary data.</text>
</comment>
<dbReference type="InterPro" id="IPR025510">
    <property type="entry name" value="DUF4397"/>
</dbReference>
<dbReference type="Pfam" id="PF14344">
    <property type="entry name" value="DUF4397"/>
    <property type="match status" value="1"/>
</dbReference>
<dbReference type="Proteomes" id="UP000606991">
    <property type="component" value="Unassembled WGS sequence"/>
</dbReference>
<reference evidence="4 5" key="1">
    <citation type="submission" date="2020-10" db="EMBL/GenBank/DDBJ databases">
        <title>Ca. Dormibacterota MAGs.</title>
        <authorList>
            <person name="Montgomery K."/>
        </authorList>
    </citation>
    <scope>NUCLEOTIDE SEQUENCE [LARGE SCALE GENOMIC DNA]</scope>
    <source>
        <strain evidence="4">SC8812_S17_18</strain>
    </source>
</reference>